<proteinExistence type="predicted"/>
<dbReference type="EMBL" id="JAAECE010000001">
    <property type="protein sequence ID" value="KAF1807793.1"/>
    <property type="molecule type" value="Genomic_DNA"/>
</dbReference>
<feature type="non-terminal residue" evidence="1">
    <location>
        <position position="189"/>
    </location>
</feature>
<dbReference type="Proteomes" id="UP000469890">
    <property type="component" value="Unassembled WGS sequence"/>
</dbReference>
<protein>
    <recommendedName>
        <fullName evidence="3">Reverse transcriptase zinc-binding domain-containing protein</fullName>
    </recommendedName>
</protein>
<name>A0A8H4BUH1_MUCCL</name>
<comment type="caution">
    <text evidence="1">The sequence shown here is derived from an EMBL/GenBank/DDBJ whole genome shotgun (WGS) entry which is preliminary data.</text>
</comment>
<dbReference type="AlphaFoldDB" id="A0A8H4BUH1"/>
<accession>A0A8H4BUH1</accession>
<evidence type="ECO:0008006" key="3">
    <source>
        <dbReference type="Google" id="ProtNLM"/>
    </source>
</evidence>
<organism evidence="1 2">
    <name type="scientific">Mucor circinelloides f. lusitanicus</name>
    <name type="common">Mucor racemosus var. lusitanicus</name>
    <dbReference type="NCBI Taxonomy" id="29924"/>
    <lineage>
        <taxon>Eukaryota</taxon>
        <taxon>Fungi</taxon>
        <taxon>Fungi incertae sedis</taxon>
        <taxon>Mucoromycota</taxon>
        <taxon>Mucoromycotina</taxon>
        <taxon>Mucoromycetes</taxon>
        <taxon>Mucorales</taxon>
        <taxon>Mucorineae</taxon>
        <taxon>Mucoraceae</taxon>
        <taxon>Mucor</taxon>
    </lineage>
</organism>
<evidence type="ECO:0000313" key="2">
    <source>
        <dbReference type="Proteomes" id="UP000469890"/>
    </source>
</evidence>
<evidence type="ECO:0000313" key="1">
    <source>
        <dbReference type="EMBL" id="KAF1807793.1"/>
    </source>
</evidence>
<sequence length="189" mass="22099">NLSPSQWWRLFWKLPILLQSRTVWYRLIHRKIPFKAILHRFIPTTHPSPACPLSLTETTEDLQHFFFTTRPLKLDAWCFTANTYTLFHLLHGIQTLSVTETTRSASLPLPELNVYQVFATSLLCIWQPHWRTVFDHVPFVTDTVNTSTVLPVLWLAWTRKSSLICEYVLTNFIVFSFPSISLPSHVFSL</sequence>
<gene>
    <name evidence="1" type="ORF">FB192DRAFT_1273147</name>
</gene>
<reference evidence="1 2" key="1">
    <citation type="submission" date="2019-09" db="EMBL/GenBank/DDBJ databases">
        <authorList>
            <consortium name="DOE Joint Genome Institute"/>
            <person name="Mondo S.J."/>
            <person name="Navarro-Mendoza M.I."/>
            <person name="Perez-Arques C."/>
            <person name="Panchal S."/>
            <person name="Nicolas F.E."/>
            <person name="Ganguly P."/>
            <person name="Pangilinan J."/>
            <person name="Grigoriev I."/>
            <person name="Heitman J."/>
            <person name="Sanya K."/>
            <person name="Garre V."/>
        </authorList>
    </citation>
    <scope>NUCLEOTIDE SEQUENCE [LARGE SCALE GENOMIC DNA]</scope>
    <source>
        <strain evidence="1 2">MU402</strain>
    </source>
</reference>